<accession>A0A4R1S5P4</accession>
<organism evidence="10 11">
    <name type="scientific">Hydrogenispora ethanolica</name>
    <dbReference type="NCBI Taxonomy" id="1082276"/>
    <lineage>
        <taxon>Bacteria</taxon>
        <taxon>Bacillati</taxon>
        <taxon>Bacillota</taxon>
        <taxon>Hydrogenispora</taxon>
    </lineage>
</organism>
<dbReference type="InterPro" id="IPR022418">
    <property type="entry name" value="Porphobilinogen_deaminase_C"/>
</dbReference>
<feature type="modified residue" description="S-(dipyrrolylmethanemethyl)cysteine" evidence="7">
    <location>
        <position position="238"/>
    </location>
</feature>
<dbReference type="Gene3D" id="3.30.160.40">
    <property type="entry name" value="Porphobilinogen deaminase, C-terminal domain"/>
    <property type="match status" value="1"/>
</dbReference>
<dbReference type="PRINTS" id="PR00151">
    <property type="entry name" value="PORPHBDMNASE"/>
</dbReference>
<evidence type="ECO:0000259" key="9">
    <source>
        <dbReference type="Pfam" id="PF03900"/>
    </source>
</evidence>
<feature type="domain" description="Porphobilinogen deaminase C-terminal" evidence="9">
    <location>
        <begin position="223"/>
        <end position="292"/>
    </location>
</feature>
<sequence>MKPYLTIGTRGSRLALIQTRLAAERLQQAGFEITIKTILTEGDRKQHLSLRGTAGVGLFVREIERALLAGEIDLAVHSLKDLPVDLAPGLQLAAYLRREDPREALLTARGSDPVLRPGAVIGTSSLRRVVQLQTLYPAYQYREIRGNIDTRIRKMDQGEYDALVLALAGIKRLGAEERVGRIYSLDECLPAAGQGIIAVQVRADFSLQSRLYGALNDRAAELAARAERQFLKRLGGGCRLPIGAFAESGPDGRLAMRGMVADSAGTRLLRHHMNGSDAAPEELGAALAEWFLEKGIVDWC</sequence>
<dbReference type="OrthoDB" id="9810298at2"/>
<evidence type="ECO:0000313" key="10">
    <source>
        <dbReference type="EMBL" id="TCL74080.1"/>
    </source>
</evidence>
<dbReference type="PANTHER" id="PTHR11557">
    <property type="entry name" value="PORPHOBILINOGEN DEAMINASE"/>
    <property type="match status" value="1"/>
</dbReference>
<evidence type="ECO:0000256" key="4">
    <source>
        <dbReference type="ARBA" id="ARBA00022679"/>
    </source>
</evidence>
<dbReference type="SUPFAM" id="SSF54782">
    <property type="entry name" value="Porphobilinogen deaminase (hydroxymethylbilane synthase), C-terminal domain"/>
    <property type="match status" value="1"/>
</dbReference>
<evidence type="ECO:0000256" key="7">
    <source>
        <dbReference type="HAMAP-Rule" id="MF_00260"/>
    </source>
</evidence>
<dbReference type="AlphaFoldDB" id="A0A4R1S5P4"/>
<dbReference type="GO" id="GO:0006782">
    <property type="term" value="P:protoporphyrinogen IX biosynthetic process"/>
    <property type="evidence" value="ECO:0007669"/>
    <property type="project" value="UniProtKB-UniRule"/>
</dbReference>
<comment type="miscellaneous">
    <text evidence="7">The porphobilinogen subunits are added to the dipyrromethane group.</text>
</comment>
<dbReference type="Proteomes" id="UP000295008">
    <property type="component" value="Unassembled WGS sequence"/>
</dbReference>
<keyword evidence="5 7" id="KW-0627">Porphyrin biosynthesis</keyword>
<dbReference type="HAMAP" id="MF_00260">
    <property type="entry name" value="Porphobil_deam"/>
    <property type="match status" value="1"/>
</dbReference>
<keyword evidence="11" id="KW-1185">Reference proteome</keyword>
<evidence type="ECO:0000256" key="2">
    <source>
        <dbReference type="ARBA" id="ARBA00005638"/>
    </source>
</evidence>
<proteinExistence type="inferred from homology"/>
<dbReference type="Pfam" id="PF03900">
    <property type="entry name" value="Porphobil_deamC"/>
    <property type="match status" value="1"/>
</dbReference>
<comment type="catalytic activity">
    <reaction evidence="6 7">
        <text>4 porphobilinogen + H2O = hydroxymethylbilane + 4 NH4(+)</text>
        <dbReference type="Rhea" id="RHEA:13185"/>
        <dbReference type="ChEBI" id="CHEBI:15377"/>
        <dbReference type="ChEBI" id="CHEBI:28938"/>
        <dbReference type="ChEBI" id="CHEBI:57845"/>
        <dbReference type="ChEBI" id="CHEBI:58126"/>
        <dbReference type="EC" id="2.5.1.61"/>
    </reaction>
</comment>
<evidence type="ECO:0000256" key="6">
    <source>
        <dbReference type="ARBA" id="ARBA00048169"/>
    </source>
</evidence>
<dbReference type="InterPro" id="IPR036803">
    <property type="entry name" value="Porphobilinogen_deaminase_C_sf"/>
</dbReference>
<keyword evidence="4 7" id="KW-0808">Transferase</keyword>
<comment type="function">
    <text evidence="1 7">Tetrapolymerization of the monopyrrole PBG into the hydroxymethylbilane pre-uroporphyrinogen in several discrete steps.</text>
</comment>
<evidence type="ECO:0000313" key="11">
    <source>
        <dbReference type="Proteomes" id="UP000295008"/>
    </source>
</evidence>
<dbReference type="Pfam" id="PF01379">
    <property type="entry name" value="Porphobil_deam"/>
    <property type="match status" value="1"/>
</dbReference>
<name>A0A4R1S5P4_HYDET</name>
<evidence type="ECO:0000256" key="5">
    <source>
        <dbReference type="ARBA" id="ARBA00023244"/>
    </source>
</evidence>
<dbReference type="NCBIfam" id="TIGR00212">
    <property type="entry name" value="hemC"/>
    <property type="match status" value="1"/>
</dbReference>
<dbReference type="PANTHER" id="PTHR11557:SF0">
    <property type="entry name" value="PORPHOBILINOGEN DEAMINASE"/>
    <property type="match status" value="1"/>
</dbReference>
<dbReference type="PIRSF" id="PIRSF001438">
    <property type="entry name" value="4pyrrol_synth_OHMeBilane_synth"/>
    <property type="match status" value="1"/>
</dbReference>
<feature type="domain" description="Porphobilinogen deaminase N-terminal" evidence="8">
    <location>
        <begin position="5"/>
        <end position="204"/>
    </location>
</feature>
<protein>
    <recommendedName>
        <fullName evidence="7">Porphobilinogen deaminase</fullName>
        <shortName evidence="7">PBG</shortName>
        <ecNumber evidence="7">2.5.1.61</ecNumber>
    </recommendedName>
    <alternativeName>
        <fullName evidence="7">Hydroxymethylbilane synthase</fullName>
        <shortName evidence="7">HMBS</shortName>
    </alternativeName>
    <alternativeName>
        <fullName evidence="7">Pre-uroporphyrinogen synthase</fullName>
    </alternativeName>
</protein>
<comment type="caution">
    <text evidence="10">The sequence shown here is derived from an EMBL/GenBank/DDBJ whole genome shotgun (WGS) entry which is preliminary data.</text>
</comment>
<reference evidence="10 11" key="1">
    <citation type="submission" date="2019-03" db="EMBL/GenBank/DDBJ databases">
        <title>Genomic Encyclopedia of Type Strains, Phase IV (KMG-IV): sequencing the most valuable type-strain genomes for metagenomic binning, comparative biology and taxonomic classification.</title>
        <authorList>
            <person name="Goeker M."/>
        </authorList>
    </citation>
    <scope>NUCLEOTIDE SEQUENCE [LARGE SCALE GENOMIC DNA]</scope>
    <source>
        <strain evidence="10 11">LX-B</strain>
    </source>
</reference>
<evidence type="ECO:0000256" key="1">
    <source>
        <dbReference type="ARBA" id="ARBA00002869"/>
    </source>
</evidence>
<dbReference type="FunFam" id="3.40.190.10:FF:000005">
    <property type="entry name" value="Porphobilinogen deaminase"/>
    <property type="match status" value="1"/>
</dbReference>
<evidence type="ECO:0000256" key="3">
    <source>
        <dbReference type="ARBA" id="ARBA00011245"/>
    </source>
</evidence>
<dbReference type="GO" id="GO:0004418">
    <property type="term" value="F:hydroxymethylbilane synthase activity"/>
    <property type="evidence" value="ECO:0007669"/>
    <property type="project" value="UniProtKB-UniRule"/>
</dbReference>
<dbReference type="EMBL" id="SLUN01000004">
    <property type="protein sequence ID" value="TCL74080.1"/>
    <property type="molecule type" value="Genomic_DNA"/>
</dbReference>
<dbReference type="RefSeq" id="WP_132013027.1">
    <property type="nucleotide sequence ID" value="NZ_SLUN01000004.1"/>
</dbReference>
<comment type="similarity">
    <text evidence="2 7">Belongs to the HMBS family.</text>
</comment>
<dbReference type="EC" id="2.5.1.61" evidence="7"/>
<dbReference type="Gene3D" id="3.40.190.10">
    <property type="entry name" value="Periplasmic binding protein-like II"/>
    <property type="match status" value="2"/>
</dbReference>
<dbReference type="GO" id="GO:0005737">
    <property type="term" value="C:cytoplasm"/>
    <property type="evidence" value="ECO:0007669"/>
    <property type="project" value="UniProtKB-UniRule"/>
</dbReference>
<gene>
    <name evidence="7" type="primary">hemC</name>
    <name evidence="10" type="ORF">EDC14_100414</name>
</gene>
<dbReference type="InterPro" id="IPR000860">
    <property type="entry name" value="HemC"/>
</dbReference>
<dbReference type="SUPFAM" id="SSF53850">
    <property type="entry name" value="Periplasmic binding protein-like II"/>
    <property type="match status" value="1"/>
</dbReference>
<comment type="cofactor">
    <cofactor evidence="7">
        <name>dipyrromethane</name>
        <dbReference type="ChEBI" id="CHEBI:60342"/>
    </cofactor>
    <text evidence="7">Binds 1 dipyrromethane group covalently.</text>
</comment>
<evidence type="ECO:0000259" key="8">
    <source>
        <dbReference type="Pfam" id="PF01379"/>
    </source>
</evidence>
<dbReference type="InterPro" id="IPR022417">
    <property type="entry name" value="Porphobilin_deaminase_N"/>
</dbReference>
<comment type="subunit">
    <text evidence="3 7">Monomer.</text>
</comment>